<dbReference type="Proteomes" id="UP001107558">
    <property type="component" value="Chromosome 2"/>
</dbReference>
<sequence>MTALNHDKNSKYGFLVNTELHAIFNSTFKDSLTIMKNETITKQAHILMLFRTIMSRPLEDIIKDLILSGILQHKTDQWNIHRQVVVEIEDPRIVLSMSDLEFGFVIFLGAMSLPIVVFYF</sequence>
<dbReference type="EMBL" id="JADBJN010000002">
    <property type="protein sequence ID" value="KAG5679253.1"/>
    <property type="molecule type" value="Genomic_DNA"/>
</dbReference>
<name>A0A9J6CBG7_POLVA</name>
<gene>
    <name evidence="2" type="ORF">PVAND_008833</name>
</gene>
<feature type="transmembrane region" description="Helical" evidence="1">
    <location>
        <begin position="102"/>
        <end position="119"/>
    </location>
</feature>
<keyword evidence="1" id="KW-0812">Transmembrane</keyword>
<evidence type="ECO:0000256" key="1">
    <source>
        <dbReference type="SAM" id="Phobius"/>
    </source>
</evidence>
<keyword evidence="1" id="KW-1133">Transmembrane helix</keyword>
<accession>A0A9J6CBG7</accession>
<organism evidence="2 3">
    <name type="scientific">Polypedilum vanderplanki</name>
    <name type="common">Sleeping chironomid midge</name>
    <dbReference type="NCBI Taxonomy" id="319348"/>
    <lineage>
        <taxon>Eukaryota</taxon>
        <taxon>Metazoa</taxon>
        <taxon>Ecdysozoa</taxon>
        <taxon>Arthropoda</taxon>
        <taxon>Hexapoda</taxon>
        <taxon>Insecta</taxon>
        <taxon>Pterygota</taxon>
        <taxon>Neoptera</taxon>
        <taxon>Endopterygota</taxon>
        <taxon>Diptera</taxon>
        <taxon>Nematocera</taxon>
        <taxon>Chironomoidea</taxon>
        <taxon>Chironomidae</taxon>
        <taxon>Chironominae</taxon>
        <taxon>Polypedilum</taxon>
        <taxon>Polypedilum</taxon>
    </lineage>
</organism>
<protein>
    <submittedName>
        <fullName evidence="2">Uncharacterized protein</fullName>
    </submittedName>
</protein>
<evidence type="ECO:0000313" key="3">
    <source>
        <dbReference type="Proteomes" id="UP001107558"/>
    </source>
</evidence>
<keyword evidence="3" id="KW-1185">Reference proteome</keyword>
<reference evidence="2" key="1">
    <citation type="submission" date="2021-03" db="EMBL/GenBank/DDBJ databases">
        <title>Chromosome level genome of the anhydrobiotic midge Polypedilum vanderplanki.</title>
        <authorList>
            <person name="Yoshida Y."/>
            <person name="Kikawada T."/>
            <person name="Gusev O."/>
        </authorList>
    </citation>
    <scope>NUCLEOTIDE SEQUENCE</scope>
    <source>
        <strain evidence="2">NIAS01</strain>
        <tissue evidence="2">Whole body or cell culture</tissue>
    </source>
</reference>
<comment type="caution">
    <text evidence="2">The sequence shown here is derived from an EMBL/GenBank/DDBJ whole genome shotgun (WGS) entry which is preliminary data.</text>
</comment>
<evidence type="ECO:0000313" key="2">
    <source>
        <dbReference type="EMBL" id="KAG5679253.1"/>
    </source>
</evidence>
<dbReference type="AlphaFoldDB" id="A0A9J6CBG7"/>
<dbReference type="OrthoDB" id="8050636at2759"/>
<keyword evidence="1" id="KW-0472">Membrane</keyword>
<proteinExistence type="predicted"/>